<dbReference type="EMBL" id="KV429064">
    <property type="protein sequence ID" value="KZT68656.1"/>
    <property type="molecule type" value="Genomic_DNA"/>
</dbReference>
<keyword evidence="2" id="KW-1185">Reference proteome</keyword>
<protein>
    <submittedName>
        <fullName evidence="1">Uncharacterized protein</fullName>
    </submittedName>
</protein>
<name>A0A165PV02_9APHY</name>
<dbReference type="AlphaFoldDB" id="A0A165PV02"/>
<dbReference type="Proteomes" id="UP000076727">
    <property type="component" value="Unassembled WGS sequence"/>
</dbReference>
<proteinExistence type="predicted"/>
<accession>A0A165PV02</accession>
<gene>
    <name evidence="1" type="ORF">DAEQUDRAFT_313677</name>
</gene>
<organism evidence="1 2">
    <name type="scientific">Daedalea quercina L-15889</name>
    <dbReference type="NCBI Taxonomy" id="1314783"/>
    <lineage>
        <taxon>Eukaryota</taxon>
        <taxon>Fungi</taxon>
        <taxon>Dikarya</taxon>
        <taxon>Basidiomycota</taxon>
        <taxon>Agaricomycotina</taxon>
        <taxon>Agaricomycetes</taxon>
        <taxon>Polyporales</taxon>
        <taxon>Fomitopsis</taxon>
    </lineage>
</organism>
<dbReference type="OrthoDB" id="2756969at2759"/>
<reference evidence="1 2" key="1">
    <citation type="journal article" date="2016" name="Mol. Biol. Evol.">
        <title>Comparative Genomics of Early-Diverging Mushroom-Forming Fungi Provides Insights into the Origins of Lignocellulose Decay Capabilities.</title>
        <authorList>
            <person name="Nagy L.G."/>
            <person name="Riley R."/>
            <person name="Tritt A."/>
            <person name="Adam C."/>
            <person name="Daum C."/>
            <person name="Floudas D."/>
            <person name="Sun H."/>
            <person name="Yadav J.S."/>
            <person name="Pangilinan J."/>
            <person name="Larsson K.H."/>
            <person name="Matsuura K."/>
            <person name="Barry K."/>
            <person name="Labutti K."/>
            <person name="Kuo R."/>
            <person name="Ohm R.A."/>
            <person name="Bhattacharya S.S."/>
            <person name="Shirouzu T."/>
            <person name="Yoshinaga Y."/>
            <person name="Martin F.M."/>
            <person name="Grigoriev I.V."/>
            <person name="Hibbett D.S."/>
        </authorList>
    </citation>
    <scope>NUCLEOTIDE SEQUENCE [LARGE SCALE GENOMIC DNA]</scope>
    <source>
        <strain evidence="1 2">L-15889</strain>
    </source>
</reference>
<evidence type="ECO:0000313" key="2">
    <source>
        <dbReference type="Proteomes" id="UP000076727"/>
    </source>
</evidence>
<evidence type="ECO:0000313" key="1">
    <source>
        <dbReference type="EMBL" id="KZT68656.1"/>
    </source>
</evidence>
<sequence>MAEAVFDDHPLEEYFRLAGEVQPIPGGAPEFSQEPDDGVGEAQESLLALERLPSSLVNLIQTSSALGSGADMQSVAACRIYQHLPQSLWSHILDAMKRMTDGAALDTLKSR</sequence>